<accession>A0A3D8SCT2</accession>
<dbReference type="Pfam" id="PF00069">
    <property type="entry name" value="Pkinase"/>
    <property type="match status" value="1"/>
</dbReference>
<name>A0A3D8SCT2_9EURO</name>
<comment type="catalytic activity">
    <reaction evidence="10">
        <text>L-threonyl-[protein] + ATP = O-phospho-L-threonyl-[protein] + ADP + H(+)</text>
        <dbReference type="Rhea" id="RHEA:46608"/>
        <dbReference type="Rhea" id="RHEA-COMP:11060"/>
        <dbReference type="Rhea" id="RHEA-COMP:11605"/>
        <dbReference type="ChEBI" id="CHEBI:15378"/>
        <dbReference type="ChEBI" id="CHEBI:30013"/>
        <dbReference type="ChEBI" id="CHEBI:30616"/>
        <dbReference type="ChEBI" id="CHEBI:61977"/>
        <dbReference type="ChEBI" id="CHEBI:456216"/>
        <dbReference type="EC" id="2.7.11.1"/>
    </reaction>
</comment>
<evidence type="ECO:0000256" key="6">
    <source>
        <dbReference type="ARBA" id="ARBA00019973"/>
    </source>
</evidence>
<evidence type="ECO:0000313" key="15">
    <source>
        <dbReference type="Proteomes" id="UP000256690"/>
    </source>
</evidence>
<sequence>MCTMEPMIPLKRKDGVGTGNRSIVHRVTPTIVVKRVCDKGFWEGIPEESYDNGEHPFARELAFYKALNSRQDRCPEIVACFLALPDYFFLSYCELNRLDLRYFERQEREVRPSGLHGRLIRVTGYEDIGLVARWVIQVTSALAYVEKMGFCHNDIAPRNCLLDRHLNLRLCDFDRATTFGQPVEGVVGPWARKLIAGPLKGSYGLCSARTEQFATGTLVYYMVYGCEPYEDELGPTEYDSLREVGRRFSRLEFPDLNRNAVLDKFISSCWHEVFPNMALTAYYIKRAAKDIALEPHVEEVDCGKGRRDCERLIRDGLLGSELALSFQPAWRRYLHFFVAGARAVWERLVCLLGRSCRMAVADHPPSSPPSQPSQQSDDTPPS</sequence>
<dbReference type="PROSITE" id="PS00109">
    <property type="entry name" value="PROTEIN_KINASE_TYR"/>
    <property type="match status" value="1"/>
</dbReference>
<dbReference type="GO" id="GO:0000781">
    <property type="term" value="C:chromosome, telomeric region"/>
    <property type="evidence" value="ECO:0007669"/>
    <property type="project" value="UniProtKB-SubCell"/>
</dbReference>
<dbReference type="GO" id="GO:0005524">
    <property type="term" value="F:ATP binding"/>
    <property type="evidence" value="ECO:0007669"/>
    <property type="project" value="InterPro"/>
</dbReference>
<dbReference type="GO" id="GO:0004674">
    <property type="term" value="F:protein serine/threonine kinase activity"/>
    <property type="evidence" value="ECO:0007669"/>
    <property type="project" value="UniProtKB-EC"/>
</dbReference>
<dbReference type="InterPro" id="IPR000719">
    <property type="entry name" value="Prot_kinase_dom"/>
</dbReference>
<keyword evidence="7" id="KW-0779">Telomere</keyword>
<evidence type="ECO:0000313" key="14">
    <source>
        <dbReference type="EMBL" id="RDW83578.1"/>
    </source>
</evidence>
<feature type="domain" description="Protein kinase" evidence="13">
    <location>
        <begin position="10"/>
        <end position="297"/>
    </location>
</feature>
<evidence type="ECO:0000256" key="4">
    <source>
        <dbReference type="ARBA" id="ARBA00012513"/>
    </source>
</evidence>
<comment type="subunit">
    <text evidence="3">Component of the EKC/KEOPS complex composed of at least BUD32, CGI121, GON7, KAE1 and PCC1; the whole complex dimerizes.</text>
</comment>
<evidence type="ECO:0000256" key="7">
    <source>
        <dbReference type="ARBA" id="ARBA00022895"/>
    </source>
</evidence>
<feature type="region of interest" description="Disordered" evidence="12">
    <location>
        <begin position="362"/>
        <end position="382"/>
    </location>
</feature>
<dbReference type="GeneID" id="38114274"/>
<dbReference type="InterPro" id="IPR011009">
    <property type="entry name" value="Kinase-like_dom_sf"/>
</dbReference>
<comment type="subcellular location">
    <subcellularLocation>
        <location evidence="2">Chromosome</location>
        <location evidence="2">Telomere</location>
    </subcellularLocation>
</comment>
<evidence type="ECO:0000259" key="13">
    <source>
        <dbReference type="PROSITE" id="PS50011"/>
    </source>
</evidence>
<dbReference type="RefSeq" id="XP_026604916.1">
    <property type="nucleotide sequence ID" value="XM_026745920.1"/>
</dbReference>
<dbReference type="OrthoDB" id="1668230at2759"/>
<dbReference type="PROSITE" id="PS50011">
    <property type="entry name" value="PROTEIN_KINASE_DOM"/>
    <property type="match status" value="1"/>
</dbReference>
<protein>
    <recommendedName>
        <fullName evidence="6">EKC/KEOPS complex subunit BUD32</fullName>
        <ecNumber evidence="4">2.7.11.1</ecNumber>
    </recommendedName>
    <alternativeName>
        <fullName evidence="8 9">Atypical Serine/threonine protein kinase BUD32</fullName>
    </alternativeName>
    <alternativeName>
        <fullName evidence="5">EKC/KEOPS complex subunit bud32</fullName>
    </alternativeName>
</protein>
<evidence type="ECO:0000256" key="12">
    <source>
        <dbReference type="SAM" id="MobiDB-lite"/>
    </source>
</evidence>
<evidence type="ECO:0000256" key="2">
    <source>
        <dbReference type="ARBA" id="ARBA00004574"/>
    </source>
</evidence>
<dbReference type="EMBL" id="PVWQ01000004">
    <property type="protein sequence ID" value="RDW83578.1"/>
    <property type="molecule type" value="Genomic_DNA"/>
</dbReference>
<evidence type="ECO:0000256" key="5">
    <source>
        <dbReference type="ARBA" id="ARBA00013948"/>
    </source>
</evidence>
<organism evidence="14 15">
    <name type="scientific">Aspergillus mulundensis</name>
    <dbReference type="NCBI Taxonomy" id="1810919"/>
    <lineage>
        <taxon>Eukaryota</taxon>
        <taxon>Fungi</taxon>
        <taxon>Dikarya</taxon>
        <taxon>Ascomycota</taxon>
        <taxon>Pezizomycotina</taxon>
        <taxon>Eurotiomycetes</taxon>
        <taxon>Eurotiomycetidae</taxon>
        <taxon>Eurotiales</taxon>
        <taxon>Aspergillaceae</taxon>
        <taxon>Aspergillus</taxon>
        <taxon>Aspergillus subgen. Nidulantes</taxon>
    </lineage>
</organism>
<proteinExistence type="predicted"/>
<dbReference type="SMART" id="SM00220">
    <property type="entry name" value="S_TKc"/>
    <property type="match status" value="1"/>
</dbReference>
<evidence type="ECO:0000256" key="3">
    <source>
        <dbReference type="ARBA" id="ARBA00011534"/>
    </source>
</evidence>
<evidence type="ECO:0000256" key="10">
    <source>
        <dbReference type="ARBA" id="ARBA00047899"/>
    </source>
</evidence>
<dbReference type="InterPro" id="IPR051681">
    <property type="entry name" value="Ser/Thr_Kinases-Pseudokinases"/>
</dbReference>
<comment type="caution">
    <text evidence="14">The sequence shown here is derived from an EMBL/GenBank/DDBJ whole genome shotgun (WGS) entry which is preliminary data.</text>
</comment>
<gene>
    <name evidence="14" type="ORF">DSM5745_03904</name>
</gene>
<dbReference type="Gene3D" id="1.10.510.10">
    <property type="entry name" value="Transferase(Phosphotransferase) domain 1"/>
    <property type="match status" value="1"/>
</dbReference>
<dbReference type="Proteomes" id="UP000256690">
    <property type="component" value="Unassembled WGS sequence"/>
</dbReference>
<dbReference type="InterPro" id="IPR008266">
    <property type="entry name" value="Tyr_kinase_AS"/>
</dbReference>
<evidence type="ECO:0000256" key="9">
    <source>
        <dbReference type="ARBA" id="ARBA00033194"/>
    </source>
</evidence>
<evidence type="ECO:0000256" key="11">
    <source>
        <dbReference type="ARBA" id="ARBA00048679"/>
    </source>
</evidence>
<comment type="function">
    <text evidence="1">Component of the EKC/KEOPS complex that is required for the formation of a threonylcarbamoyl group on adenosine at position 37 (t(6)A37) in tRNAs that read codons beginning with adenine. The complex is probably involved in the transfer of the threonylcarbamoyl moiety of threonylcarbamoyl-AMP (TC-AMP) to the N6 group of A37. BUD32 has ATPase activity in the context of the EKC/KEOPS complex and likely plays a supporting role to the catalytic subunit KAE1. The EKC/KEOPS complex also promotes both telomere uncapping and telomere elongation. The complex is required for efficient recruitment of transcriptional coactivators.</text>
</comment>
<keyword evidence="7" id="KW-0158">Chromosome</keyword>
<dbReference type="AlphaFoldDB" id="A0A3D8SCT2"/>
<keyword evidence="15" id="KW-1185">Reference proteome</keyword>
<dbReference type="STRING" id="1810919.A0A3D8SCT2"/>
<evidence type="ECO:0000256" key="8">
    <source>
        <dbReference type="ARBA" id="ARBA00030980"/>
    </source>
</evidence>
<evidence type="ECO:0000256" key="1">
    <source>
        <dbReference type="ARBA" id="ARBA00003747"/>
    </source>
</evidence>
<comment type="catalytic activity">
    <reaction evidence="11">
        <text>L-seryl-[protein] + ATP = O-phospho-L-seryl-[protein] + ADP + H(+)</text>
        <dbReference type="Rhea" id="RHEA:17989"/>
        <dbReference type="Rhea" id="RHEA-COMP:9863"/>
        <dbReference type="Rhea" id="RHEA-COMP:11604"/>
        <dbReference type="ChEBI" id="CHEBI:15378"/>
        <dbReference type="ChEBI" id="CHEBI:29999"/>
        <dbReference type="ChEBI" id="CHEBI:30616"/>
        <dbReference type="ChEBI" id="CHEBI:83421"/>
        <dbReference type="ChEBI" id="CHEBI:456216"/>
        <dbReference type="EC" id="2.7.11.1"/>
    </reaction>
</comment>
<dbReference type="SUPFAM" id="SSF56112">
    <property type="entry name" value="Protein kinase-like (PK-like)"/>
    <property type="match status" value="1"/>
</dbReference>
<dbReference type="EC" id="2.7.11.1" evidence="4"/>
<dbReference type="PANTHER" id="PTHR44329">
    <property type="entry name" value="SERINE/THREONINE-PROTEIN KINASE TNNI3K-RELATED"/>
    <property type="match status" value="1"/>
</dbReference>
<feature type="compositionally biased region" description="Low complexity" evidence="12">
    <location>
        <begin position="372"/>
        <end position="382"/>
    </location>
</feature>
<reference evidence="14 15" key="1">
    <citation type="journal article" date="2018" name="IMA Fungus">
        <title>IMA Genome-F 9: Draft genome sequence of Annulohypoxylon stygium, Aspergillus mulundensis, Berkeleyomyces basicola (syn. Thielaviopsis basicola), Ceratocystis smalleyi, two Cercospora beticola strains, Coleophoma cylindrospora, Fusarium fracticaudum, Phialophora cf. hyalina, and Morchella septimelata.</title>
        <authorList>
            <person name="Wingfield B.D."/>
            <person name="Bills G.F."/>
            <person name="Dong Y."/>
            <person name="Huang W."/>
            <person name="Nel W.J."/>
            <person name="Swalarsk-Parry B.S."/>
            <person name="Vaghefi N."/>
            <person name="Wilken P.M."/>
            <person name="An Z."/>
            <person name="de Beer Z.W."/>
            <person name="De Vos L."/>
            <person name="Chen L."/>
            <person name="Duong T.A."/>
            <person name="Gao Y."/>
            <person name="Hammerbacher A."/>
            <person name="Kikkert J.R."/>
            <person name="Li Y."/>
            <person name="Li H."/>
            <person name="Li K."/>
            <person name="Li Q."/>
            <person name="Liu X."/>
            <person name="Ma X."/>
            <person name="Naidoo K."/>
            <person name="Pethybridge S.J."/>
            <person name="Sun J."/>
            <person name="Steenkamp E.T."/>
            <person name="van der Nest M.A."/>
            <person name="van Wyk S."/>
            <person name="Wingfield M.J."/>
            <person name="Xiong C."/>
            <person name="Yue Q."/>
            <person name="Zhang X."/>
        </authorList>
    </citation>
    <scope>NUCLEOTIDE SEQUENCE [LARGE SCALE GENOMIC DNA]</scope>
    <source>
        <strain evidence="14 15">DSM 5745</strain>
    </source>
</reference>